<dbReference type="EMBL" id="BOOG01000017">
    <property type="protein sequence ID" value="GIH69763.1"/>
    <property type="molecule type" value="Genomic_DNA"/>
</dbReference>
<organism evidence="1 2">
    <name type="scientific">Sphaerimonospora thailandensis</name>
    <dbReference type="NCBI Taxonomy" id="795644"/>
    <lineage>
        <taxon>Bacteria</taxon>
        <taxon>Bacillati</taxon>
        <taxon>Actinomycetota</taxon>
        <taxon>Actinomycetes</taxon>
        <taxon>Streptosporangiales</taxon>
        <taxon>Streptosporangiaceae</taxon>
        <taxon>Sphaerimonospora</taxon>
    </lineage>
</organism>
<evidence type="ECO:0000313" key="2">
    <source>
        <dbReference type="Proteomes" id="UP000610966"/>
    </source>
</evidence>
<evidence type="ECO:0000313" key="1">
    <source>
        <dbReference type="EMBL" id="GIH69763.1"/>
    </source>
</evidence>
<dbReference type="Proteomes" id="UP000610966">
    <property type="component" value="Unassembled WGS sequence"/>
</dbReference>
<name>A0A8J3RC10_9ACTN</name>
<protein>
    <submittedName>
        <fullName evidence="1">Uncharacterized protein</fullName>
    </submittedName>
</protein>
<accession>A0A8J3RC10</accession>
<gene>
    <name evidence="1" type="ORF">Mth01_20160</name>
</gene>
<sequence>MPSSARAVSAPAGSTLTASRLLVTRRTPDGLITPIGVLDEVPRGFSFAYLRRVLDVPAFRPLLGFEDPE</sequence>
<comment type="caution">
    <text evidence="1">The sequence shown here is derived from an EMBL/GenBank/DDBJ whole genome shotgun (WGS) entry which is preliminary data.</text>
</comment>
<dbReference type="RefSeq" id="WP_204014926.1">
    <property type="nucleotide sequence ID" value="NZ_BOOG01000017.1"/>
</dbReference>
<keyword evidence="2" id="KW-1185">Reference proteome</keyword>
<dbReference type="AlphaFoldDB" id="A0A8J3RC10"/>
<reference evidence="1" key="1">
    <citation type="submission" date="2021-01" db="EMBL/GenBank/DDBJ databases">
        <title>Whole genome shotgun sequence of Sphaerimonospora thailandensis NBRC 107569.</title>
        <authorList>
            <person name="Komaki H."/>
            <person name="Tamura T."/>
        </authorList>
    </citation>
    <scope>NUCLEOTIDE SEQUENCE</scope>
    <source>
        <strain evidence="1">NBRC 107569</strain>
    </source>
</reference>
<proteinExistence type="predicted"/>